<evidence type="ECO:0000313" key="2">
    <source>
        <dbReference type="EMBL" id="GMI34063.1"/>
    </source>
</evidence>
<dbReference type="EMBL" id="BRYB01000615">
    <property type="protein sequence ID" value="GMI34063.1"/>
    <property type="molecule type" value="Genomic_DNA"/>
</dbReference>
<evidence type="ECO:0000313" key="3">
    <source>
        <dbReference type="Proteomes" id="UP001165060"/>
    </source>
</evidence>
<gene>
    <name evidence="2" type="ORF">TeGR_g9276</name>
</gene>
<sequence>MNSVADSLAEDEASTRPVDDDVRLPTYCAVNLRNIWRMAIVEIGVCYHDKGEEVPDGWETLATSVSGEFSGNVNAGLSYNTSIVFKRRGSTGRPDHITDIMLIYKSMSKIPAGYELVTKTVSQRRDGRGFDANLNRGTYSSLYICYSRNS</sequence>
<dbReference type="InterPro" id="IPR023341">
    <property type="entry name" value="MABP"/>
</dbReference>
<protein>
    <recommendedName>
        <fullName evidence="1">MABP domain-containing protein</fullName>
    </recommendedName>
</protein>
<dbReference type="PROSITE" id="PS51498">
    <property type="entry name" value="MABP"/>
    <property type="match status" value="1"/>
</dbReference>
<proteinExistence type="predicted"/>
<name>A0ABQ6MV62_9STRA</name>
<organism evidence="2 3">
    <name type="scientific">Tetraparma gracilis</name>
    <dbReference type="NCBI Taxonomy" id="2962635"/>
    <lineage>
        <taxon>Eukaryota</taxon>
        <taxon>Sar</taxon>
        <taxon>Stramenopiles</taxon>
        <taxon>Ochrophyta</taxon>
        <taxon>Bolidophyceae</taxon>
        <taxon>Parmales</taxon>
        <taxon>Triparmaceae</taxon>
        <taxon>Tetraparma</taxon>
    </lineage>
</organism>
<feature type="non-terminal residue" evidence="2">
    <location>
        <position position="150"/>
    </location>
</feature>
<reference evidence="2 3" key="1">
    <citation type="journal article" date="2023" name="Commun. Biol.">
        <title>Genome analysis of Parmales, the sister group of diatoms, reveals the evolutionary specialization of diatoms from phago-mixotrophs to photoautotrophs.</title>
        <authorList>
            <person name="Ban H."/>
            <person name="Sato S."/>
            <person name="Yoshikawa S."/>
            <person name="Yamada K."/>
            <person name="Nakamura Y."/>
            <person name="Ichinomiya M."/>
            <person name="Sato N."/>
            <person name="Blanc-Mathieu R."/>
            <person name="Endo H."/>
            <person name="Kuwata A."/>
            <person name="Ogata H."/>
        </authorList>
    </citation>
    <scope>NUCLEOTIDE SEQUENCE [LARGE SCALE GENOMIC DNA]</scope>
</reference>
<accession>A0ABQ6MV62</accession>
<feature type="domain" description="MABP" evidence="1">
    <location>
        <begin position="94"/>
        <end position="150"/>
    </location>
</feature>
<dbReference type="Proteomes" id="UP001165060">
    <property type="component" value="Unassembled WGS sequence"/>
</dbReference>
<evidence type="ECO:0000259" key="1">
    <source>
        <dbReference type="PROSITE" id="PS51498"/>
    </source>
</evidence>
<keyword evidence="3" id="KW-1185">Reference proteome</keyword>
<dbReference type="Gene3D" id="2.100.10.50">
    <property type="match status" value="1"/>
</dbReference>
<comment type="caution">
    <text evidence="2">The sequence shown here is derived from an EMBL/GenBank/DDBJ whole genome shotgun (WGS) entry which is preliminary data.</text>
</comment>